<dbReference type="InterPro" id="IPR042837">
    <property type="entry name" value="PTX3"/>
</dbReference>
<dbReference type="PANTHER" id="PTHR46943:SF1">
    <property type="entry name" value="PENTRAXIN-RELATED PROTEIN PTX3"/>
    <property type="match status" value="1"/>
</dbReference>
<feature type="region of interest" description="Disordered" evidence="3">
    <location>
        <begin position="198"/>
        <end position="269"/>
    </location>
</feature>
<reference evidence="5 6" key="1">
    <citation type="submission" date="2024-09" db="EMBL/GenBank/DDBJ databases">
        <authorList>
            <person name="Sun Q."/>
            <person name="Mori K."/>
        </authorList>
    </citation>
    <scope>NUCLEOTIDE SEQUENCE [LARGE SCALE GENOMIC DNA]</scope>
    <source>
        <strain evidence="5 6">JCM 10918</strain>
    </source>
</reference>
<keyword evidence="2" id="KW-1015">Disulfide bond</keyword>
<keyword evidence="6" id="KW-1185">Reference proteome</keyword>
<proteinExistence type="predicted"/>
<evidence type="ECO:0000256" key="3">
    <source>
        <dbReference type="SAM" id="MobiDB-lite"/>
    </source>
</evidence>
<dbReference type="SUPFAM" id="SSF49899">
    <property type="entry name" value="Concanavalin A-like lectins/glucanases"/>
    <property type="match status" value="2"/>
</dbReference>
<dbReference type="Pfam" id="PF13385">
    <property type="entry name" value="Laminin_G_3"/>
    <property type="match status" value="1"/>
</dbReference>
<dbReference type="SMART" id="SM00560">
    <property type="entry name" value="LamGL"/>
    <property type="match status" value="1"/>
</dbReference>
<accession>A0ABV5V6W5</accession>
<dbReference type="InterPro" id="IPR013320">
    <property type="entry name" value="ConA-like_dom_sf"/>
</dbReference>
<evidence type="ECO:0000313" key="5">
    <source>
        <dbReference type="EMBL" id="MFB9733551.1"/>
    </source>
</evidence>
<keyword evidence="1" id="KW-0732">Signal</keyword>
<dbReference type="RefSeq" id="WP_385857669.1">
    <property type="nucleotide sequence ID" value="NZ_JBHMAR010000001.1"/>
</dbReference>
<dbReference type="InterPro" id="IPR006558">
    <property type="entry name" value="LamG-like"/>
</dbReference>
<evidence type="ECO:0000256" key="1">
    <source>
        <dbReference type="ARBA" id="ARBA00022729"/>
    </source>
</evidence>
<gene>
    <name evidence="5" type="ORF">ACFFRO_00055</name>
</gene>
<feature type="domain" description="LamG-like jellyroll fold" evidence="4">
    <location>
        <begin position="815"/>
        <end position="960"/>
    </location>
</feature>
<protein>
    <submittedName>
        <fullName evidence="5">LamG-like jellyroll fold domain-containing protein</fullName>
    </submittedName>
</protein>
<comment type="caution">
    <text evidence="5">The sequence shown here is derived from an EMBL/GenBank/DDBJ whole genome shotgun (WGS) entry which is preliminary data.</text>
</comment>
<evidence type="ECO:0000259" key="4">
    <source>
        <dbReference type="SMART" id="SM00560"/>
    </source>
</evidence>
<evidence type="ECO:0000313" key="6">
    <source>
        <dbReference type="Proteomes" id="UP001589703"/>
    </source>
</evidence>
<dbReference type="Proteomes" id="UP001589703">
    <property type="component" value="Unassembled WGS sequence"/>
</dbReference>
<organism evidence="5 6">
    <name type="scientific">Streptomyces thermocoprophilus</name>
    <dbReference type="NCBI Taxonomy" id="78356"/>
    <lineage>
        <taxon>Bacteria</taxon>
        <taxon>Bacillati</taxon>
        <taxon>Actinomycetota</taxon>
        <taxon>Actinomycetes</taxon>
        <taxon>Kitasatosporales</taxon>
        <taxon>Streptomycetaceae</taxon>
        <taxon>Streptomyces</taxon>
    </lineage>
</organism>
<feature type="region of interest" description="Disordered" evidence="3">
    <location>
        <begin position="59"/>
        <end position="85"/>
    </location>
</feature>
<dbReference type="PANTHER" id="PTHR46943">
    <property type="entry name" value="PENTRAXIN-RELATED PROTEIN PTX3"/>
    <property type="match status" value="1"/>
</dbReference>
<dbReference type="EMBL" id="JBHMAR010000001">
    <property type="protein sequence ID" value="MFB9733551.1"/>
    <property type="molecule type" value="Genomic_DNA"/>
</dbReference>
<evidence type="ECO:0000256" key="2">
    <source>
        <dbReference type="ARBA" id="ARBA00023157"/>
    </source>
</evidence>
<dbReference type="Gene3D" id="2.60.120.200">
    <property type="match status" value="1"/>
</dbReference>
<name>A0ABV5V6W5_9ACTN</name>
<sequence length="1207" mass="126880">MPAAEGPPQEEAQRALKLAEETGQKVEVESERGERTSVFANPDGFSFTLEHHSVPVRVAEPGGGWQSPDATLERRADGTIGPRASSARMAFSGGADEAPLARISEGGRSLELDWKGELPTPILDGASAVYREVLPGVDLKLTATAESFQQVFVVKTPQAAANPALEELTFDLKTEGLTVRKGATGNLVAVDGGGRTVFRSPPARMWDSAGTDGTAVGKTSLDSATPGSGVATRPRQVSASGDGPAVSGDPSEQAASGTSLEPGQGDNVTRMDVKVTGNALLVVPDADMLTTTPADAFPVFIDPTVTWGESERTLLRSDGYESYGWGNGSDNNGQGVGKCGSWNGYYCGPGYVQRLYFEFAPDSLKGKRVLDATFAVTEPWAFQCSARLVDLVRTGNISSATTWASRPKELDWMVDRWVSAGRGSLCDPDSPDAPIEFNDNPEEPNENLTPTVRDFAAGKFSRLTLELRANDESDTSAWKRFRNDAVLRVVYVAVPAKPTGVGILGGSGTPLCLTDAKAPAVISDPTPALTSTPQTAAGGESGAKLRAWFRIEQQASGGSWSGSGIAGPSTGFVGDNIKVTTSWPDTLQEGGLYRYSSLTQVFYDNGTHAQSSGYTNWCYFKVDPTAPKKPTIAFGGPYIACVDDCTAAGGPGVAGSFTFGPAAEDADNKQYEYRLSAVDVDSQPAWTALPPGTVTARVVPPMAGTYVLSVRARDVLGRLGEIESVKFKVAKGDDPVGLWHFDETTGLAADSAPSGGAADAVLASPATRDDRGRRGLITRDAQGLPLADPVTDQGLALDGTTGYAATGKPVLATDASYTVSAWVRLTDGTRNATALGQDPAMSGGWYSAFYLGYRADSKKWELLTSPKDATDGNISTQVVRSVQPAALGAWTHLAAVYDHTGKVIKLYVNGELQGTQAVAPSWSSTGRLQIGRVWWRGAYHDYWKGSIDEVTAWQKALTDEEIADDADLVSADGTKAVELVAAWSAAGAADGAVSLADTISGYGRTLALQGGASVHGELVTLDGVKGAASADAPVIDATGSFTVTTQVAVDRAVLADKPDGFTGQVVGERAANGSSWGLWFKKTGSRTALNDDLEEVTVPEGRWYFGRLNGDGTLTAVQSDEAAALDAPVRLTGIFDAHTGKIALRVGTGQNDDWQQYTARPGTGEITVGAQRNGTTFDHCLAARVSDVRIWAGAMNDEDQISDLIGS</sequence>